<comment type="caution">
    <text evidence="2">The sequence shown here is derived from an EMBL/GenBank/DDBJ whole genome shotgun (WGS) entry which is preliminary data.</text>
</comment>
<dbReference type="AlphaFoldDB" id="U2MR59"/>
<reference evidence="4 5" key="1">
    <citation type="submission" date="2013-08" db="EMBL/GenBank/DDBJ databases">
        <authorList>
            <person name="Durkin A.S."/>
            <person name="Haft D.R."/>
            <person name="McCorrison J."/>
            <person name="Torralba M."/>
            <person name="Gillis M."/>
            <person name="Haft D.H."/>
            <person name="Methe B."/>
            <person name="Sutton G."/>
            <person name="Nelson K.E."/>
        </authorList>
    </citation>
    <scope>NUCLEOTIDE SEQUENCE [LARGE SCALE GENOMIC DNA]</scope>
    <source>
        <strain evidence="3 5">ATCC 35536</strain>
        <strain evidence="2 4">VPI DR56BR1116</strain>
    </source>
</reference>
<dbReference type="InterPro" id="IPR009045">
    <property type="entry name" value="Zn_M74/Hedgehog-like"/>
</dbReference>
<sequence length="294" mass="33118">MKKQTILPVSALVCAAALALLFFAFGRKGGNTGAAETAFLTKARDTTAVQKTAEEVQRERDEERARLIISDMSARAQETIVIDDYGEFIADLKALLEEDAQNPKDDLSLLTLVDKTHPLPDGYAPSRLIPLVKNDAFNVIRNDLSLRPEAYEALVIMGRAARNDGVTLLASSTYRSYEYQKKVFERWVAIDGLAEAERESSRAGTSQHQLGLVIDFGSIDNTFANTRAGAWMKEHAEDYGWSLSFPDGYEDITGYRWESWHFRYIGKKACAFQKKYFGDIQQFMLEFIDAWKSL</sequence>
<dbReference type="RefSeq" id="WP_021330601.1">
    <property type="nucleotide sequence ID" value="NZ_AUZJ01000043.1"/>
</dbReference>
<dbReference type="PANTHER" id="PTHR34385:SF1">
    <property type="entry name" value="PEPTIDOGLYCAN L-ALANYL-D-GLUTAMATE ENDOPEPTIDASE CWLK"/>
    <property type="match status" value="1"/>
</dbReference>
<dbReference type="EMBL" id="AUZJ01000043">
    <property type="protein sequence ID" value="ERF60202.1"/>
    <property type="molecule type" value="Genomic_DNA"/>
</dbReference>
<dbReference type="InterPro" id="IPR003709">
    <property type="entry name" value="VanY-like_core_dom"/>
</dbReference>
<dbReference type="eggNOG" id="COG1876">
    <property type="taxonomic scope" value="Bacteria"/>
</dbReference>
<evidence type="ECO:0000259" key="1">
    <source>
        <dbReference type="Pfam" id="PF02557"/>
    </source>
</evidence>
<dbReference type="CDD" id="cd14852">
    <property type="entry name" value="LD-carboxypeptidase"/>
    <property type="match status" value="1"/>
</dbReference>
<dbReference type="OrthoDB" id="9792074at2"/>
<dbReference type="PATRIC" id="fig|1125725.3.peg.1643"/>
<accession>U2MR59</accession>
<evidence type="ECO:0000313" key="4">
    <source>
        <dbReference type="Proteomes" id="UP000016412"/>
    </source>
</evidence>
<feature type="domain" description="D-alanyl-D-alanine carboxypeptidase-like core" evidence="1">
    <location>
        <begin position="145"/>
        <end position="267"/>
    </location>
</feature>
<dbReference type="GO" id="GO:0004180">
    <property type="term" value="F:carboxypeptidase activity"/>
    <property type="evidence" value="ECO:0007669"/>
    <property type="project" value="UniProtKB-KW"/>
</dbReference>
<keyword evidence="5" id="KW-1185">Reference proteome</keyword>
<evidence type="ECO:0000313" key="3">
    <source>
        <dbReference type="EMBL" id="ERK04120.1"/>
    </source>
</evidence>
<evidence type="ECO:0000313" key="5">
    <source>
        <dbReference type="Proteomes" id="UP000016646"/>
    </source>
</evidence>
<dbReference type="InterPro" id="IPR058193">
    <property type="entry name" value="VanY/YodJ_core_dom"/>
</dbReference>
<dbReference type="SUPFAM" id="SSF55166">
    <property type="entry name" value="Hedgehog/DD-peptidase"/>
    <property type="match status" value="1"/>
</dbReference>
<keyword evidence="2" id="KW-0378">Hydrolase</keyword>
<dbReference type="InterPro" id="IPR052179">
    <property type="entry name" value="DD-CPase-like"/>
</dbReference>
<dbReference type="Pfam" id="PF02557">
    <property type="entry name" value="VanY"/>
    <property type="match status" value="1"/>
</dbReference>
<proteinExistence type="predicted"/>
<evidence type="ECO:0000313" key="2">
    <source>
        <dbReference type="EMBL" id="ERF60202.1"/>
    </source>
</evidence>
<dbReference type="Proteomes" id="UP000016412">
    <property type="component" value="Unassembled WGS sequence"/>
</dbReference>
<dbReference type="PANTHER" id="PTHR34385">
    <property type="entry name" value="D-ALANYL-D-ALANINE CARBOXYPEPTIDASE"/>
    <property type="match status" value="1"/>
</dbReference>
<dbReference type="Proteomes" id="UP000016646">
    <property type="component" value="Unassembled WGS sequence"/>
</dbReference>
<organism evidence="2 4">
    <name type="scientific">Treponema socranskii subsp. socranskii VPI DR56BR1116 = ATCC 35536</name>
    <dbReference type="NCBI Taxonomy" id="1125725"/>
    <lineage>
        <taxon>Bacteria</taxon>
        <taxon>Pseudomonadati</taxon>
        <taxon>Spirochaetota</taxon>
        <taxon>Spirochaetia</taxon>
        <taxon>Spirochaetales</taxon>
        <taxon>Treponemataceae</taxon>
        <taxon>Treponema</taxon>
    </lineage>
</organism>
<protein>
    <submittedName>
        <fullName evidence="2">Serine-type D-Ala-D-Ala carboxypeptidase</fullName>
    </submittedName>
</protein>
<dbReference type="EMBL" id="AVQI01000028">
    <property type="protein sequence ID" value="ERK04120.1"/>
    <property type="molecule type" value="Genomic_DNA"/>
</dbReference>
<dbReference type="STRING" id="1125725.HMPREF1325_2469"/>
<name>U2MR59_TRESO</name>
<dbReference type="Gene3D" id="3.30.1380.10">
    <property type="match status" value="1"/>
</dbReference>
<keyword evidence="2" id="KW-0121">Carboxypeptidase</keyword>
<dbReference type="GO" id="GO:0006508">
    <property type="term" value="P:proteolysis"/>
    <property type="evidence" value="ECO:0007669"/>
    <property type="project" value="InterPro"/>
</dbReference>
<keyword evidence="2" id="KW-0645">Protease</keyword>
<gene>
    <name evidence="3" type="ORF">HMPREF0860_1552</name>
    <name evidence="2" type="ORF">HMPREF1325_2469</name>
</gene>